<dbReference type="PANTHER" id="PTHR42756">
    <property type="entry name" value="TRANSCRIPTIONAL REGULATOR, MARR"/>
    <property type="match status" value="1"/>
</dbReference>
<comment type="caution">
    <text evidence="5">The sequence shown here is derived from an EMBL/GenBank/DDBJ whole genome shotgun (WGS) entry which is preliminary data.</text>
</comment>
<dbReference type="Proteomes" id="UP000037043">
    <property type="component" value="Unassembled WGS sequence"/>
</dbReference>
<reference evidence="6" key="1">
    <citation type="submission" date="2015-08" db="EMBL/GenBank/DDBJ databases">
        <title>Genome sequence of the strict anaerobe Clostridium homopropionicum LuHBu1 (DSM 5847T).</title>
        <authorList>
            <person name="Poehlein A."/>
            <person name="Beck M."/>
            <person name="Schiel-Bengelsdorf B."/>
            <person name="Bengelsdorf F.R."/>
            <person name="Daniel R."/>
            <person name="Duerre P."/>
        </authorList>
    </citation>
    <scope>NUCLEOTIDE SEQUENCE [LARGE SCALE GENOMIC DNA]</scope>
    <source>
        <strain evidence="6">DSM 5847</strain>
    </source>
</reference>
<evidence type="ECO:0000256" key="1">
    <source>
        <dbReference type="ARBA" id="ARBA00023015"/>
    </source>
</evidence>
<dbReference type="InterPro" id="IPR036390">
    <property type="entry name" value="WH_DNA-bd_sf"/>
</dbReference>
<dbReference type="PRINTS" id="PR00598">
    <property type="entry name" value="HTHMARR"/>
</dbReference>
<dbReference type="PATRIC" id="fig|1121318.3.peg.869"/>
<evidence type="ECO:0000313" key="6">
    <source>
        <dbReference type="Proteomes" id="UP000037043"/>
    </source>
</evidence>
<dbReference type="RefSeq" id="WP_052220450.1">
    <property type="nucleotide sequence ID" value="NZ_LHUR01000012.1"/>
</dbReference>
<gene>
    <name evidence="5" type="primary">mprA</name>
    <name evidence="5" type="ORF">CLHOM_08640</name>
</gene>
<proteinExistence type="predicted"/>
<sequence length="166" mass="19793">MEPNKGLDFESIIFEYIDKIRYLLNLDQWSSIFLDFSKNELWVLLFLYRNKSANMTQISEYIGAPLNTTTGIVGRLENKLMVERKRDDNDRRVVNIIITRKANEFIEKEKKIIEYFFKEVYKALTDEEKIAAINIFNKFVSVLIKRKDNVMEENKSIKKVKRIIIE</sequence>
<dbReference type="EMBL" id="LHUR01000012">
    <property type="protein sequence ID" value="KOA20722.1"/>
    <property type="molecule type" value="Genomic_DNA"/>
</dbReference>
<dbReference type="AlphaFoldDB" id="A0A0L6ZCQ4"/>
<dbReference type="SMART" id="SM00347">
    <property type="entry name" value="HTH_MARR"/>
    <property type="match status" value="1"/>
</dbReference>
<accession>A0A0L6ZCQ4</accession>
<dbReference type="PANTHER" id="PTHR42756:SF1">
    <property type="entry name" value="TRANSCRIPTIONAL REPRESSOR OF EMRAB OPERON"/>
    <property type="match status" value="1"/>
</dbReference>
<dbReference type="InterPro" id="IPR036388">
    <property type="entry name" value="WH-like_DNA-bd_sf"/>
</dbReference>
<dbReference type="SUPFAM" id="SSF46785">
    <property type="entry name" value="Winged helix' DNA-binding domain"/>
    <property type="match status" value="1"/>
</dbReference>
<feature type="domain" description="HTH marR-type" evidence="4">
    <location>
        <begin position="10"/>
        <end position="141"/>
    </location>
</feature>
<dbReference type="Gene3D" id="1.10.10.10">
    <property type="entry name" value="Winged helix-like DNA-binding domain superfamily/Winged helix DNA-binding domain"/>
    <property type="match status" value="1"/>
</dbReference>
<keyword evidence="2" id="KW-0238">DNA-binding</keyword>
<keyword evidence="1" id="KW-0805">Transcription regulation</keyword>
<dbReference type="Pfam" id="PF01047">
    <property type="entry name" value="MarR"/>
    <property type="match status" value="1"/>
</dbReference>
<dbReference type="PROSITE" id="PS50995">
    <property type="entry name" value="HTH_MARR_2"/>
    <property type="match status" value="1"/>
</dbReference>
<evidence type="ECO:0000259" key="4">
    <source>
        <dbReference type="PROSITE" id="PS50995"/>
    </source>
</evidence>
<evidence type="ECO:0000256" key="2">
    <source>
        <dbReference type="ARBA" id="ARBA00023125"/>
    </source>
</evidence>
<organism evidence="5 6">
    <name type="scientific">Clostridium homopropionicum DSM 5847</name>
    <dbReference type="NCBI Taxonomy" id="1121318"/>
    <lineage>
        <taxon>Bacteria</taxon>
        <taxon>Bacillati</taxon>
        <taxon>Bacillota</taxon>
        <taxon>Clostridia</taxon>
        <taxon>Eubacteriales</taxon>
        <taxon>Clostridiaceae</taxon>
        <taxon>Clostridium</taxon>
    </lineage>
</organism>
<dbReference type="GO" id="GO:0003700">
    <property type="term" value="F:DNA-binding transcription factor activity"/>
    <property type="evidence" value="ECO:0007669"/>
    <property type="project" value="InterPro"/>
</dbReference>
<keyword evidence="6" id="KW-1185">Reference proteome</keyword>
<dbReference type="STRING" id="36844.SAMN04488501_103137"/>
<protein>
    <submittedName>
        <fullName evidence="5">Transcriptional repressor MprA</fullName>
    </submittedName>
</protein>
<evidence type="ECO:0000313" key="5">
    <source>
        <dbReference type="EMBL" id="KOA20722.1"/>
    </source>
</evidence>
<dbReference type="InterPro" id="IPR000835">
    <property type="entry name" value="HTH_MarR-typ"/>
</dbReference>
<dbReference type="GO" id="GO:0003677">
    <property type="term" value="F:DNA binding"/>
    <property type="evidence" value="ECO:0007669"/>
    <property type="project" value="UniProtKB-KW"/>
</dbReference>
<evidence type="ECO:0000256" key="3">
    <source>
        <dbReference type="ARBA" id="ARBA00023163"/>
    </source>
</evidence>
<name>A0A0L6ZCQ4_9CLOT</name>
<keyword evidence="3" id="KW-0804">Transcription</keyword>